<keyword evidence="1" id="KW-1133">Transmembrane helix</keyword>
<evidence type="ECO:0000256" key="1">
    <source>
        <dbReference type="SAM" id="Phobius"/>
    </source>
</evidence>
<proteinExistence type="predicted"/>
<name>D4DN49_NEIEG</name>
<gene>
    <name evidence="2" type="ORF">NEIELOOT_00473</name>
</gene>
<dbReference type="EMBL" id="ADBF01000012">
    <property type="protein sequence ID" value="EFE50767.1"/>
    <property type="molecule type" value="Genomic_DNA"/>
</dbReference>
<accession>D4DN49</accession>
<keyword evidence="1" id="KW-0812">Transmembrane</keyword>
<dbReference type="Proteomes" id="UP000005536">
    <property type="component" value="Unassembled WGS sequence"/>
</dbReference>
<evidence type="ECO:0000313" key="3">
    <source>
        <dbReference type="Proteomes" id="UP000005536"/>
    </source>
</evidence>
<keyword evidence="1" id="KW-0472">Membrane</keyword>
<protein>
    <submittedName>
        <fullName evidence="2">Uncharacterized protein</fullName>
    </submittedName>
</protein>
<feature type="transmembrane region" description="Helical" evidence="1">
    <location>
        <begin position="39"/>
        <end position="58"/>
    </location>
</feature>
<sequence length="70" mass="8598">MKIPWWLLKRLETQLKGRLKTCFRFFRRPSWYWADHFNAARTFVMILPIAVYYSGLNLNQDKAASRRQYK</sequence>
<reference evidence="2 3" key="1">
    <citation type="submission" date="2010-02" db="EMBL/GenBank/DDBJ databases">
        <authorList>
            <person name="Weinstock G."/>
            <person name="Sodergren E."/>
            <person name="Clifton S."/>
            <person name="Fulton L."/>
            <person name="Fulton B."/>
            <person name="Courtney L."/>
            <person name="Fronick C."/>
            <person name="Harrison M."/>
            <person name="Strong C."/>
            <person name="Farmer C."/>
            <person name="Delahaunty K."/>
            <person name="Markovic C."/>
            <person name="Hall O."/>
            <person name="Minx P."/>
            <person name="Tomlinson C."/>
            <person name="Mitreva M."/>
            <person name="Nelson J."/>
            <person name="Hou S."/>
            <person name="Wollam A."/>
            <person name="Pepin K.H."/>
            <person name="Johnson M."/>
            <person name="Bhonagiri V."/>
            <person name="Zhang X."/>
            <person name="Suruliraj S."/>
            <person name="Warren W."/>
            <person name="Chinwalla A."/>
            <person name="Mardis E.R."/>
            <person name="Wilson R.K."/>
        </authorList>
    </citation>
    <scope>NUCLEOTIDE SEQUENCE [LARGE SCALE GENOMIC DNA]</scope>
    <source>
        <strain evidence="2 3">ATCC 29315</strain>
    </source>
</reference>
<organism evidence="2 3">
    <name type="scientific">Neisseria elongata subsp. glycolytica ATCC 29315</name>
    <dbReference type="NCBI Taxonomy" id="546263"/>
    <lineage>
        <taxon>Bacteria</taxon>
        <taxon>Pseudomonadati</taxon>
        <taxon>Pseudomonadota</taxon>
        <taxon>Betaproteobacteria</taxon>
        <taxon>Neisseriales</taxon>
        <taxon>Neisseriaceae</taxon>
        <taxon>Neisseria</taxon>
    </lineage>
</organism>
<evidence type="ECO:0000313" key="2">
    <source>
        <dbReference type="EMBL" id="EFE50767.1"/>
    </source>
</evidence>
<comment type="caution">
    <text evidence="2">The sequence shown here is derived from an EMBL/GenBank/DDBJ whole genome shotgun (WGS) entry which is preliminary data.</text>
</comment>
<dbReference type="AlphaFoldDB" id="D4DN49"/>